<dbReference type="VEuPathDB" id="PlasmoDB:PRELSG_1464600"/>
<dbReference type="Proteomes" id="UP000220158">
    <property type="component" value="Chromosome 14"/>
</dbReference>
<dbReference type="OrthoDB" id="10264738at2759"/>
<dbReference type="PANTHER" id="PTHR47992">
    <property type="entry name" value="PROTEIN PHOSPHATASE"/>
    <property type="match status" value="1"/>
</dbReference>
<protein>
    <submittedName>
        <fullName evidence="4">Protein phosphatase PPM4, putative</fullName>
        <ecNumber evidence="4">3.1.3.16</ecNumber>
    </submittedName>
</protein>
<organism evidence="4 5">
    <name type="scientific">Plasmodium relictum</name>
    <dbReference type="NCBI Taxonomy" id="85471"/>
    <lineage>
        <taxon>Eukaryota</taxon>
        <taxon>Sar</taxon>
        <taxon>Alveolata</taxon>
        <taxon>Apicomplexa</taxon>
        <taxon>Aconoidasida</taxon>
        <taxon>Haemosporida</taxon>
        <taxon>Plasmodiidae</taxon>
        <taxon>Plasmodium</taxon>
        <taxon>Plasmodium (Haemamoeba)</taxon>
    </lineage>
</organism>
<dbReference type="Gene3D" id="3.60.40.10">
    <property type="entry name" value="PPM-type phosphatase domain"/>
    <property type="match status" value="1"/>
</dbReference>
<feature type="coiled-coil region" evidence="1">
    <location>
        <begin position="85"/>
        <end position="113"/>
    </location>
</feature>
<feature type="domain" description="PPM-type phosphatase" evidence="3">
    <location>
        <begin position="509"/>
        <end position="814"/>
    </location>
</feature>
<keyword evidence="5" id="KW-1185">Reference proteome</keyword>
<evidence type="ECO:0000256" key="1">
    <source>
        <dbReference type="SAM" id="Coils"/>
    </source>
</evidence>
<sequence>MINNSEKKIRNEKNNLITDKNYTESVDCLQNKSENNCKDEIEKDNIREKHVGENREKCYQSKEEKQKLDDECGENILKKGSHFHIEKLSKENLKKIENKNELYEQNNNSKKSNYEKNMYEKFSEISENNNINKEDHEANRDISFGKYGNNTFQNIIDDKSKKLLLNDTSNMDYKIKRNLTYPDDIKRENKKFKLKQIFQSSYQFNELSMLDNVRSEMKKQTNYEINNNAFQCSKNDNFEMYCQNHTKIFRDTNDNEILKISNNGINKNNNNYPTNDINYNVNNSLSGNMYNKTNQLTIDKDNNSINTPNKMYDANKDNTTNLYIPYEDNTLSSKEHENTEKETSFPSIFEENMDEWFRANEIDDWLVHKFCKWLYNTKDNLYFNIKTQEIYYVRNRKFTKYDSSLQENVNNYSEEMEYSNLINERYISNAENKFKEYYTKGDSSNNKNSINSDTNIKNNNNNNEHNIHNENYLHNNNEKNVDISENLEKVEKNDETIEEFSMVLEDDLVCGTFSKIGEHNRTENEDFFITKDILDLNHVSESDGLCFFSGVFDGHGGSNCARYVMAHLKTNIIAKFRQSFLITCKKKFKEKSAKLNEQSVEIRALYDSCIKGFDMTDKNYIELSKKYDYKDGSTACIVLIYGPDDDGSLKVVCANCGDSGALICHNRKPVKLSLRHKPDLQEERIRILKCGGIIANINGVNRIITKQKDKNSKNKEKTFLALSTSRSFGDVSYKIPRKIVQCKPFISVYTIDFDLDSFLVLATDGILNVLSDNEIIDIVWKNKHKKPEQAAEEVVNEATKRGSIDDKTCTVIFFYWRKDIFNNPLESTNLDTITYDDSKQEDINMFSSTF</sequence>
<dbReference type="PROSITE" id="PS51746">
    <property type="entry name" value="PPM_2"/>
    <property type="match status" value="1"/>
</dbReference>
<gene>
    <name evidence="4" type="primary">PPM4</name>
    <name evidence="4" type="ORF">PRELSG_1464600</name>
</gene>
<feature type="compositionally biased region" description="Low complexity" evidence="2">
    <location>
        <begin position="444"/>
        <end position="460"/>
    </location>
</feature>
<accession>A0A1J1HC81</accession>
<dbReference type="EMBL" id="LN835309">
    <property type="protein sequence ID" value="CRH02911.1"/>
    <property type="molecule type" value="Genomic_DNA"/>
</dbReference>
<evidence type="ECO:0000313" key="4">
    <source>
        <dbReference type="EMBL" id="CRH02911.1"/>
    </source>
</evidence>
<dbReference type="AlphaFoldDB" id="A0A1J1HC81"/>
<dbReference type="EC" id="3.1.3.16" evidence="4"/>
<keyword evidence="1" id="KW-0175">Coiled coil</keyword>
<name>A0A1J1HC81_PLARL</name>
<dbReference type="InterPro" id="IPR036457">
    <property type="entry name" value="PPM-type-like_dom_sf"/>
</dbReference>
<dbReference type="SMART" id="SM00332">
    <property type="entry name" value="PP2Cc"/>
    <property type="match status" value="1"/>
</dbReference>
<dbReference type="SUPFAM" id="SSF81606">
    <property type="entry name" value="PP2C-like"/>
    <property type="match status" value="1"/>
</dbReference>
<keyword evidence="4" id="KW-0378">Hydrolase</keyword>
<dbReference type="InterPro" id="IPR001932">
    <property type="entry name" value="PPM-type_phosphatase-like_dom"/>
</dbReference>
<dbReference type="GeneID" id="39739078"/>
<evidence type="ECO:0000313" key="5">
    <source>
        <dbReference type="Proteomes" id="UP000220158"/>
    </source>
</evidence>
<dbReference type="KEGG" id="prel:PRELSG_1464600"/>
<evidence type="ECO:0000259" key="3">
    <source>
        <dbReference type="PROSITE" id="PS51746"/>
    </source>
</evidence>
<feature type="region of interest" description="Disordered" evidence="2">
    <location>
        <begin position="438"/>
        <end position="460"/>
    </location>
</feature>
<reference evidence="4 5" key="1">
    <citation type="submission" date="2015-04" db="EMBL/GenBank/DDBJ databases">
        <authorList>
            <consortium name="Pathogen Informatics"/>
        </authorList>
    </citation>
    <scope>NUCLEOTIDE SEQUENCE [LARGE SCALE GENOMIC DNA]</scope>
    <source>
        <strain evidence="4 5">SGS1</strain>
    </source>
</reference>
<dbReference type="CDD" id="cd00143">
    <property type="entry name" value="PP2Cc"/>
    <property type="match status" value="1"/>
</dbReference>
<evidence type="ECO:0000256" key="2">
    <source>
        <dbReference type="SAM" id="MobiDB-lite"/>
    </source>
</evidence>
<dbReference type="GO" id="GO:0004722">
    <property type="term" value="F:protein serine/threonine phosphatase activity"/>
    <property type="evidence" value="ECO:0007669"/>
    <property type="project" value="UniProtKB-EC"/>
</dbReference>
<dbReference type="Pfam" id="PF00481">
    <property type="entry name" value="PP2C"/>
    <property type="match status" value="1"/>
</dbReference>
<dbReference type="RefSeq" id="XP_028535431.1">
    <property type="nucleotide sequence ID" value="XM_028679749.1"/>
</dbReference>
<dbReference type="InterPro" id="IPR015655">
    <property type="entry name" value="PP2C"/>
</dbReference>
<proteinExistence type="predicted"/>
<dbReference type="OMA" id="CENMIDE"/>